<keyword evidence="1" id="KW-0732">Signal</keyword>
<dbReference type="OrthoDB" id="1109828at2"/>
<reference evidence="4" key="1">
    <citation type="submission" date="2017-04" db="EMBL/GenBank/DDBJ databases">
        <title>Function of individual gut microbiota members based on whole genome sequencing of pure cultures obtained from chicken caecum.</title>
        <authorList>
            <person name="Medvecky M."/>
            <person name="Cejkova D."/>
            <person name="Polansky O."/>
            <person name="Karasova D."/>
            <person name="Kubasova T."/>
            <person name="Cizek A."/>
            <person name="Rychlik I."/>
        </authorList>
    </citation>
    <scope>NUCLEOTIDE SEQUENCE [LARGE SCALE GENOMIC DNA]</scope>
    <source>
        <strain evidence="4">An90</strain>
    </source>
</reference>
<evidence type="ECO:0000313" key="3">
    <source>
        <dbReference type="EMBL" id="OUN02331.1"/>
    </source>
</evidence>
<proteinExistence type="predicted"/>
<sequence>MKYAKYILILALLAASGACTNDFEDYNTNPNKQSEGSVAPIALLEPLIYSSTNSYSSYMLSIANEISQVTVAKSTPRREHCYNLADGNFKAIWNLGYKWAGNAKHMYDLAVAQNQPNFQAIGLTLKVYNMSILTDMFGSIAYREALKGGEGINTPHIDSQQEVYTAMLEELELANSLYNASLGLDDPTKDGIYGGDIAKWQKFTNTLRLRLLMRVSGRNNAFTPTVGEQINQIISNPGKYPVFESNDDNATVKFSGSAEYYKTYFNSSSFPDDKSLSSDHHIAAQLLDLLYDASDGFVDPRLRIWIKPRYIQYPSATEPDVIREMIGAVSGCTINYNGITSISEREPYLHYETLVGDTRPNHMLDYDELLFIKAEAAMNGWISGSAKEYYEAAITASCQKWGEYGIYASYPELNASNKIELKTVAITQKNIAALLASDQVKWNNTQQRLAEQKWLSLFWVIGFQMYHEMRRTGYPECKTGMGTIELNATGGKFIARYPYPSIAIANNRANYTAAFEAQGGTINDNTMVFPIWWSGQAVAKDAGQPWEHSFRKNVIAEENL</sequence>
<dbReference type="EMBL" id="JANGBQ010000005">
    <property type="protein sequence ID" value="MCQ5082265.1"/>
    <property type="molecule type" value="Genomic_DNA"/>
</dbReference>
<accession>A0A1Y3QRM7</accession>
<gene>
    <name evidence="3" type="ORF">B5G41_11680</name>
    <name evidence="2" type="ORF">NE651_05105</name>
</gene>
<dbReference type="eggNOG" id="COG4198">
    <property type="taxonomic scope" value="Bacteria"/>
</dbReference>
<keyword evidence="3" id="KW-0449">Lipoprotein</keyword>
<name>A0A1Y3QRM7_9BACT</name>
<evidence type="ECO:0000256" key="1">
    <source>
        <dbReference type="SAM" id="SignalP"/>
    </source>
</evidence>
<dbReference type="InterPro" id="IPR041662">
    <property type="entry name" value="SusD-like_2"/>
</dbReference>
<protein>
    <submittedName>
        <fullName evidence="3">SusD/RagB family nutrient-binding outer membrane lipoprotein</fullName>
    </submittedName>
</protein>
<dbReference type="Pfam" id="PF12771">
    <property type="entry name" value="SusD-like_2"/>
    <property type="match status" value="1"/>
</dbReference>
<organism evidence="3 4">
    <name type="scientific">Alistipes onderdonkii</name>
    <dbReference type="NCBI Taxonomy" id="328813"/>
    <lineage>
        <taxon>Bacteria</taxon>
        <taxon>Pseudomonadati</taxon>
        <taxon>Bacteroidota</taxon>
        <taxon>Bacteroidia</taxon>
        <taxon>Bacteroidales</taxon>
        <taxon>Rikenellaceae</taxon>
        <taxon>Alistipes</taxon>
    </lineage>
</organism>
<dbReference type="SUPFAM" id="SSF48452">
    <property type="entry name" value="TPR-like"/>
    <property type="match status" value="1"/>
</dbReference>
<reference evidence="2" key="3">
    <citation type="submission" date="2022-06" db="EMBL/GenBank/DDBJ databases">
        <title>Isolation of gut microbiota from human fecal samples.</title>
        <authorList>
            <person name="Pamer E.G."/>
            <person name="Barat B."/>
            <person name="Waligurski E."/>
            <person name="Medina S."/>
            <person name="Paddock L."/>
            <person name="Mostad J."/>
        </authorList>
    </citation>
    <scope>NUCLEOTIDE SEQUENCE</scope>
    <source>
        <strain evidence="2">DFI.6.22</strain>
    </source>
</reference>
<dbReference type="InterPro" id="IPR011990">
    <property type="entry name" value="TPR-like_helical_dom_sf"/>
</dbReference>
<feature type="chain" id="PRO_5044063407" evidence="1">
    <location>
        <begin position="21"/>
        <end position="560"/>
    </location>
</feature>
<comment type="caution">
    <text evidence="3">The sequence shown here is derived from an EMBL/GenBank/DDBJ whole genome shotgun (WGS) entry which is preliminary data.</text>
</comment>
<dbReference type="Proteomes" id="UP001205035">
    <property type="component" value="Unassembled WGS sequence"/>
</dbReference>
<dbReference type="PROSITE" id="PS51257">
    <property type="entry name" value="PROKAR_LIPOPROTEIN"/>
    <property type="match status" value="1"/>
</dbReference>
<evidence type="ECO:0000313" key="4">
    <source>
        <dbReference type="Proteomes" id="UP000195772"/>
    </source>
</evidence>
<dbReference type="Proteomes" id="UP000195772">
    <property type="component" value="Unassembled WGS sequence"/>
</dbReference>
<dbReference type="RefSeq" id="WP_018696145.1">
    <property type="nucleotide sequence ID" value="NZ_AP025562.1"/>
</dbReference>
<evidence type="ECO:0000313" key="2">
    <source>
        <dbReference type="EMBL" id="MCQ5082265.1"/>
    </source>
</evidence>
<reference evidence="3" key="2">
    <citation type="journal article" date="2018" name="BMC Genomics">
        <title>Whole genome sequencing and function prediction of 133 gut anaerobes isolated from chicken caecum in pure cultures.</title>
        <authorList>
            <person name="Medvecky M."/>
            <person name="Cejkova D."/>
            <person name="Polansky O."/>
            <person name="Karasova D."/>
            <person name="Kubasova T."/>
            <person name="Cizek A."/>
            <person name="Rychlik I."/>
        </authorList>
    </citation>
    <scope>NUCLEOTIDE SEQUENCE</scope>
    <source>
        <strain evidence="3">An90</strain>
    </source>
</reference>
<dbReference type="AlphaFoldDB" id="A0A1Y3QRM7"/>
<dbReference type="Gene3D" id="1.25.40.390">
    <property type="match status" value="1"/>
</dbReference>
<feature type="signal peptide" evidence="1">
    <location>
        <begin position="1"/>
        <end position="20"/>
    </location>
</feature>
<dbReference type="EMBL" id="NFHB01000008">
    <property type="protein sequence ID" value="OUN02331.1"/>
    <property type="molecule type" value="Genomic_DNA"/>
</dbReference>